<proteinExistence type="predicted"/>
<gene>
    <name evidence="1" type="ORF">GCM10010178_90520</name>
</gene>
<evidence type="ECO:0000313" key="1">
    <source>
        <dbReference type="EMBL" id="GGU86389.1"/>
    </source>
</evidence>
<accession>A0ABQ2VGY5</accession>
<keyword evidence="2" id="KW-1185">Reference proteome</keyword>
<evidence type="ECO:0000313" key="2">
    <source>
        <dbReference type="Proteomes" id="UP000649573"/>
    </source>
</evidence>
<organism evidence="1 2">
    <name type="scientific">Lentzea flava</name>
    <dbReference type="NCBI Taxonomy" id="103732"/>
    <lineage>
        <taxon>Bacteria</taxon>
        <taxon>Bacillati</taxon>
        <taxon>Actinomycetota</taxon>
        <taxon>Actinomycetes</taxon>
        <taxon>Pseudonocardiales</taxon>
        <taxon>Pseudonocardiaceae</taxon>
        <taxon>Lentzea</taxon>
    </lineage>
</organism>
<protein>
    <recommendedName>
        <fullName evidence="3">DUF2399 domain-containing protein</fullName>
    </recommendedName>
</protein>
<dbReference type="Proteomes" id="UP000649573">
    <property type="component" value="Unassembled WGS sequence"/>
</dbReference>
<dbReference type="EMBL" id="BMRE01000102">
    <property type="protein sequence ID" value="GGU86389.1"/>
    <property type="molecule type" value="Genomic_DNA"/>
</dbReference>
<comment type="caution">
    <text evidence="1">The sequence shown here is derived from an EMBL/GenBank/DDBJ whole genome shotgun (WGS) entry which is preliminary data.</text>
</comment>
<sequence length="85" mass="9002">MSSDPRTAFSELACASFETLVLSIPALGKPVTAIHHIGDIDRAGLRIPASANRLAENSQPPPVVPAVKLYDARSFIQPSSATFDV</sequence>
<reference evidence="2" key="1">
    <citation type="journal article" date="2019" name="Int. J. Syst. Evol. Microbiol.">
        <title>The Global Catalogue of Microorganisms (GCM) 10K type strain sequencing project: providing services to taxonomists for standard genome sequencing and annotation.</title>
        <authorList>
            <consortium name="The Broad Institute Genomics Platform"/>
            <consortium name="The Broad Institute Genome Sequencing Center for Infectious Disease"/>
            <person name="Wu L."/>
            <person name="Ma J."/>
        </authorList>
    </citation>
    <scope>NUCLEOTIDE SEQUENCE [LARGE SCALE GENOMIC DNA]</scope>
    <source>
        <strain evidence="2">JCM 3296</strain>
    </source>
</reference>
<name>A0ABQ2VGY5_9PSEU</name>
<evidence type="ECO:0008006" key="3">
    <source>
        <dbReference type="Google" id="ProtNLM"/>
    </source>
</evidence>